<keyword evidence="1" id="KW-0472">Membrane</keyword>
<dbReference type="Proteomes" id="UP000092665">
    <property type="component" value="Unassembled WGS sequence"/>
</dbReference>
<comment type="caution">
    <text evidence="2">The sequence shown here is derived from an EMBL/GenBank/DDBJ whole genome shotgun (WGS) entry which is preliminary data.</text>
</comment>
<feature type="transmembrane region" description="Helical" evidence="1">
    <location>
        <begin position="33"/>
        <end position="54"/>
    </location>
</feature>
<reference evidence="3" key="1">
    <citation type="submission" date="2015-11" db="EMBL/GenBank/DDBJ databases">
        <authorList>
            <person name="Tobias N.J."/>
            <person name="Mishra B."/>
            <person name="Gupta D.K."/>
            <person name="Thines M."/>
            <person name="Stinear T.P."/>
            <person name="Bode H.B."/>
        </authorList>
    </citation>
    <scope>NUCLEOTIDE SEQUENCE [LARGE SCALE GENOMIC DNA]</scope>
    <source>
        <strain evidence="3">PB45.5</strain>
    </source>
</reference>
<dbReference type="AlphaFoldDB" id="A0A1B8YKN5"/>
<keyword evidence="1" id="KW-1133">Transmembrane helix</keyword>
<protein>
    <submittedName>
        <fullName evidence="2">Uncharacterized protein</fullName>
    </submittedName>
</protein>
<keyword evidence="1" id="KW-0812">Transmembrane</keyword>
<proteinExistence type="predicted"/>
<keyword evidence="3" id="KW-1185">Reference proteome</keyword>
<dbReference type="EMBL" id="LOIC01000026">
    <property type="protein sequence ID" value="OCA55712.1"/>
    <property type="molecule type" value="Genomic_DNA"/>
</dbReference>
<evidence type="ECO:0000256" key="1">
    <source>
        <dbReference type="SAM" id="Phobius"/>
    </source>
</evidence>
<evidence type="ECO:0000313" key="3">
    <source>
        <dbReference type="Proteomes" id="UP000092665"/>
    </source>
</evidence>
<gene>
    <name evidence="2" type="ORF">Phpb_01199</name>
</gene>
<organism evidence="2 3">
    <name type="scientific">Photorhabdus namnaonensis</name>
    <dbReference type="NCBI Taxonomy" id="1851568"/>
    <lineage>
        <taxon>Bacteria</taxon>
        <taxon>Pseudomonadati</taxon>
        <taxon>Pseudomonadota</taxon>
        <taxon>Gammaproteobacteria</taxon>
        <taxon>Enterobacterales</taxon>
        <taxon>Morganellaceae</taxon>
        <taxon>Photorhabdus</taxon>
    </lineage>
</organism>
<accession>A0A1B8YKN5</accession>
<evidence type="ECO:0000313" key="2">
    <source>
        <dbReference type="EMBL" id="OCA55712.1"/>
    </source>
</evidence>
<name>A0A1B8YKN5_9GAMM</name>
<sequence>MPLWGGGAGDAGGIIQVDRIEAAGPHAVGTAPLFIITVIHPGLVAIGPAAYQALRVIFIVQMKMLGAVRFRQPAVIMVAITGHHFL</sequence>